<dbReference type="Proteomes" id="UP000694866">
    <property type="component" value="Unplaced"/>
</dbReference>
<dbReference type="FunFam" id="3.20.20.70:FF:000201">
    <property type="entry name" value="Hydroxymethylglutaryl-CoA lyase"/>
    <property type="match status" value="1"/>
</dbReference>
<accession>A0A9R1T258</accession>
<evidence type="ECO:0000259" key="7">
    <source>
        <dbReference type="PROSITE" id="PS50991"/>
    </source>
</evidence>
<evidence type="ECO:0000256" key="2">
    <source>
        <dbReference type="ARBA" id="ARBA00009405"/>
    </source>
</evidence>
<dbReference type="SUPFAM" id="SSF51569">
    <property type="entry name" value="Aldolase"/>
    <property type="match status" value="1"/>
</dbReference>
<dbReference type="Gene3D" id="3.20.20.70">
    <property type="entry name" value="Aldolase class I"/>
    <property type="match status" value="1"/>
</dbReference>
<dbReference type="NCBIfam" id="NF004283">
    <property type="entry name" value="PRK05692.1"/>
    <property type="match status" value="1"/>
</dbReference>
<sequence length="343" mass="37053">MISTYVSRLRLSRDLPLSRRKMLFVSPLQRLRVLQRSTVNRKLSDFVRVVEVGPRDGLQNEKTVVPTSTKISLINRLSSTGLKTIESTSFVSPKWVPQMGDSSEVFTSITKAPGVSYPVLVPNLKGLDAAISSGVKEIAVFGAASNTFSMKNINCSIEESLIRFQEVAKAALKAGIRVRGYVSCIAGCPYEGEVKPSVVARVSESMLEAGCYEISLGDTIGTGTPRIITNVLNEVKTIFSRDLTLFALHCHNTYGQALANIFTGLTLGVRVFDSSVGGLGGCPYAAGASGNVPTEDLLYLLQGEGLQTGVDFEKIVEIGEWISKQLGRDNQSKVGVALASRRR</sequence>
<dbReference type="OrthoDB" id="1905920at2759"/>
<dbReference type="GO" id="GO:0006552">
    <property type="term" value="P:L-leucine catabolic process"/>
    <property type="evidence" value="ECO:0007669"/>
    <property type="project" value="TreeGrafter"/>
</dbReference>
<keyword evidence="5 9" id="KW-0456">Lyase</keyword>
<dbReference type="EC" id="4.1.3.4" evidence="3"/>
<dbReference type="GO" id="GO:0004419">
    <property type="term" value="F:hydroxymethylglutaryl-CoA lyase activity"/>
    <property type="evidence" value="ECO:0007669"/>
    <property type="project" value="UniProtKB-EC"/>
</dbReference>
<name>A0A9R1T258_9HYME</name>
<evidence type="ECO:0000313" key="8">
    <source>
        <dbReference type="Proteomes" id="UP000694866"/>
    </source>
</evidence>
<evidence type="ECO:0000256" key="1">
    <source>
        <dbReference type="ARBA" id="ARBA00005143"/>
    </source>
</evidence>
<keyword evidence="8" id="KW-1185">Reference proteome</keyword>
<dbReference type="GO" id="GO:0046951">
    <property type="term" value="P:ketone body biosynthetic process"/>
    <property type="evidence" value="ECO:0007669"/>
    <property type="project" value="TreeGrafter"/>
</dbReference>
<dbReference type="InterPro" id="IPR043594">
    <property type="entry name" value="HMGL"/>
</dbReference>
<gene>
    <name evidence="9" type="primary">Hmgcl</name>
</gene>
<dbReference type="AlphaFoldDB" id="A0A9R1T258"/>
<comment type="similarity">
    <text evidence="2">Belongs to the HMG-CoA lyase family.</text>
</comment>
<keyword evidence="4" id="KW-0479">Metal-binding</keyword>
<dbReference type="GeneID" id="105265499"/>
<proteinExistence type="inferred from homology"/>
<evidence type="ECO:0000313" key="9">
    <source>
        <dbReference type="RefSeq" id="XP_011301310.1"/>
    </source>
</evidence>
<protein>
    <recommendedName>
        <fullName evidence="3">hydroxymethylglutaryl-CoA lyase</fullName>
        <ecNumber evidence="3">4.1.3.4</ecNumber>
    </recommendedName>
</protein>
<dbReference type="InterPro" id="IPR000891">
    <property type="entry name" value="PYR_CT"/>
</dbReference>
<dbReference type="RefSeq" id="XP_011301310.1">
    <property type="nucleotide sequence ID" value="XM_011303008.1"/>
</dbReference>
<dbReference type="PANTHER" id="PTHR42738">
    <property type="entry name" value="HYDROXYMETHYLGLUTARYL-COA LYASE"/>
    <property type="match status" value="1"/>
</dbReference>
<reference evidence="9" key="1">
    <citation type="submission" date="2025-08" db="UniProtKB">
        <authorList>
            <consortium name="RefSeq"/>
        </authorList>
    </citation>
    <scope>IDENTIFICATION</scope>
    <source>
        <strain evidence="9">USDA-PBARC FA_bdor</strain>
        <tissue evidence="9">Whole organism</tissue>
    </source>
</reference>
<evidence type="ECO:0000256" key="3">
    <source>
        <dbReference type="ARBA" id="ARBA00012910"/>
    </source>
</evidence>
<dbReference type="KEGG" id="fas:105265499"/>
<dbReference type="PROSITE" id="PS50991">
    <property type="entry name" value="PYR_CT"/>
    <property type="match status" value="1"/>
</dbReference>
<comment type="pathway">
    <text evidence="1">Metabolic intermediate metabolism; (S)-3-hydroxy-3-methylglutaryl-CoA degradation; acetoacetate from (S)-3-hydroxy-3-methylglutaryl-CoA: step 1/1.</text>
</comment>
<dbReference type="CTD" id="3155"/>
<organism evidence="8 9">
    <name type="scientific">Fopius arisanus</name>
    <dbReference type="NCBI Taxonomy" id="64838"/>
    <lineage>
        <taxon>Eukaryota</taxon>
        <taxon>Metazoa</taxon>
        <taxon>Ecdysozoa</taxon>
        <taxon>Arthropoda</taxon>
        <taxon>Hexapoda</taxon>
        <taxon>Insecta</taxon>
        <taxon>Pterygota</taxon>
        <taxon>Neoptera</taxon>
        <taxon>Endopterygota</taxon>
        <taxon>Hymenoptera</taxon>
        <taxon>Apocrita</taxon>
        <taxon>Ichneumonoidea</taxon>
        <taxon>Braconidae</taxon>
        <taxon>Opiinae</taxon>
        <taxon>Fopius</taxon>
    </lineage>
</organism>
<dbReference type="InterPro" id="IPR013785">
    <property type="entry name" value="Aldolase_TIM"/>
</dbReference>
<dbReference type="Pfam" id="PF00682">
    <property type="entry name" value="HMGL-like"/>
    <property type="match status" value="1"/>
</dbReference>
<feature type="domain" description="Pyruvate carboxyltransferase" evidence="7">
    <location>
        <begin position="47"/>
        <end position="316"/>
    </location>
</feature>
<evidence type="ECO:0000256" key="6">
    <source>
        <dbReference type="ARBA" id="ARBA00049877"/>
    </source>
</evidence>
<evidence type="ECO:0000256" key="5">
    <source>
        <dbReference type="ARBA" id="ARBA00023239"/>
    </source>
</evidence>
<evidence type="ECO:0000256" key="4">
    <source>
        <dbReference type="ARBA" id="ARBA00022723"/>
    </source>
</evidence>
<dbReference type="GO" id="GO:0046872">
    <property type="term" value="F:metal ion binding"/>
    <property type="evidence" value="ECO:0007669"/>
    <property type="project" value="UniProtKB-KW"/>
</dbReference>
<dbReference type="PANTHER" id="PTHR42738:SF7">
    <property type="entry name" value="HYDROXYMETHYLGLUTARYL-COA LYASE"/>
    <property type="match status" value="1"/>
</dbReference>
<dbReference type="CDD" id="cd07938">
    <property type="entry name" value="DRE_TIM_HMGL"/>
    <property type="match status" value="1"/>
</dbReference>
<comment type="catalytic activity">
    <reaction evidence="6">
        <text>(3S)-3-hydroxy-3-methylglutaryl-CoA = acetoacetate + acetyl-CoA</text>
        <dbReference type="Rhea" id="RHEA:24404"/>
        <dbReference type="ChEBI" id="CHEBI:13705"/>
        <dbReference type="ChEBI" id="CHEBI:43074"/>
        <dbReference type="ChEBI" id="CHEBI:57288"/>
        <dbReference type="EC" id="4.1.3.4"/>
    </reaction>
</comment>